<dbReference type="InterPro" id="IPR007110">
    <property type="entry name" value="Ig-like_dom"/>
</dbReference>
<dbReference type="InterPro" id="IPR003598">
    <property type="entry name" value="Ig_sub2"/>
</dbReference>
<organism evidence="6 7">
    <name type="scientific">Bugula neritina</name>
    <name type="common">Brown bryozoan</name>
    <name type="synonym">Sertularia neritina</name>
    <dbReference type="NCBI Taxonomy" id="10212"/>
    <lineage>
        <taxon>Eukaryota</taxon>
        <taxon>Metazoa</taxon>
        <taxon>Spiralia</taxon>
        <taxon>Lophotrochozoa</taxon>
        <taxon>Bryozoa</taxon>
        <taxon>Gymnolaemata</taxon>
        <taxon>Cheilostomatida</taxon>
        <taxon>Flustrina</taxon>
        <taxon>Buguloidea</taxon>
        <taxon>Bugulidae</taxon>
        <taxon>Bugula</taxon>
    </lineage>
</organism>
<dbReference type="SMART" id="SM00181">
    <property type="entry name" value="EGF"/>
    <property type="match status" value="4"/>
</dbReference>
<dbReference type="SUPFAM" id="SSF57196">
    <property type="entry name" value="EGF/Laminin"/>
    <property type="match status" value="1"/>
</dbReference>
<evidence type="ECO:0000313" key="7">
    <source>
        <dbReference type="Proteomes" id="UP000593567"/>
    </source>
</evidence>
<dbReference type="SUPFAM" id="SSF57184">
    <property type="entry name" value="Growth factor receptor domain"/>
    <property type="match status" value="1"/>
</dbReference>
<dbReference type="SUPFAM" id="SSF48726">
    <property type="entry name" value="Immunoglobulin"/>
    <property type="match status" value="3"/>
</dbReference>
<dbReference type="PANTHER" id="PTHR12231">
    <property type="entry name" value="CTX-RELATED TYPE I TRANSMEMBRANE PROTEIN"/>
    <property type="match status" value="1"/>
</dbReference>
<dbReference type="Proteomes" id="UP000593567">
    <property type="component" value="Unassembled WGS sequence"/>
</dbReference>
<keyword evidence="3" id="KW-1015">Disulfide bond</keyword>
<dbReference type="InterPro" id="IPR013783">
    <property type="entry name" value="Ig-like_fold"/>
</dbReference>
<keyword evidence="1" id="KW-0732">Signal</keyword>
<dbReference type="Pfam" id="PF13927">
    <property type="entry name" value="Ig_3"/>
    <property type="match status" value="1"/>
</dbReference>
<dbReference type="InterPro" id="IPR036179">
    <property type="entry name" value="Ig-like_dom_sf"/>
</dbReference>
<comment type="caution">
    <text evidence="6">The sequence shown here is derived from an EMBL/GenBank/DDBJ whole genome shotgun (WGS) entry which is preliminary data.</text>
</comment>
<keyword evidence="2" id="KW-0677">Repeat</keyword>
<dbReference type="InterPro" id="IPR009030">
    <property type="entry name" value="Growth_fac_rcpt_cys_sf"/>
</dbReference>
<dbReference type="EMBL" id="VXIV02000390">
    <property type="protein sequence ID" value="KAF6038624.1"/>
    <property type="molecule type" value="Genomic_DNA"/>
</dbReference>
<dbReference type="SMART" id="SM00408">
    <property type="entry name" value="IGc2"/>
    <property type="match status" value="2"/>
</dbReference>
<evidence type="ECO:0000259" key="5">
    <source>
        <dbReference type="PROSITE" id="PS50835"/>
    </source>
</evidence>
<sequence length="536" mass="58929">MLLYQLTSCDSIRYAKGLLSLHSSIKPCTRVKEHTGRVKRDSTVSDSPKMLVAQYCLNLLSVTSNVYCGCMCGPSQTQLIQDCGKQHEVDSPYVRVYPTNKTVNEGETVNFQCQASGDLITGVEWQDSSGRRLLRTDGAFLRLLLLVDICERDKPCSYDCTVDSKDPRGYTCSCPPNMKLKSDRTTCETVSVCDTHKPCSHFCRDTSGGSRFVCSCPSGQKLASDRRSCIPDCPSGTQLNPADQTCVAICAAGTIRDPENPRICIPDYCTRYKPCSYKCVLNKRYPNGYVCLCPAGQILGRDKKTCITDLPVCEKFKPCPELCENVGTHGYRCACHPGRALQSDGRTCLPDMKVMVNPLVARVENGKSASLTCTAAKAQGRVTYTWTPSVPYMTVSGGVMTINNANKADHEKLYTCTATDEVGSRDTATGNIYIIDSVIVRLTAEPSSVKEGGTVTLKCRVSGMTPSSLSINRLDQKPLGYNVEVRKDVIEGDTLIIRNVNRNDDGRYICRVPNVLDNDITRVTVVVAHQHHMLAY</sequence>
<dbReference type="PANTHER" id="PTHR12231:SF253">
    <property type="entry name" value="DPR-INTERACTING PROTEIN ETA, ISOFORM B-RELATED"/>
    <property type="match status" value="1"/>
</dbReference>
<evidence type="ECO:0000256" key="1">
    <source>
        <dbReference type="ARBA" id="ARBA00022729"/>
    </source>
</evidence>
<dbReference type="OrthoDB" id="6286622at2759"/>
<dbReference type="Gene3D" id="2.10.25.10">
    <property type="entry name" value="Laminin"/>
    <property type="match status" value="4"/>
</dbReference>
<dbReference type="Gene3D" id="2.60.40.10">
    <property type="entry name" value="Immunoglobulins"/>
    <property type="match status" value="2"/>
</dbReference>
<feature type="domain" description="Ig-like" evidence="5">
    <location>
        <begin position="436"/>
        <end position="521"/>
    </location>
</feature>
<dbReference type="InterPro" id="IPR000742">
    <property type="entry name" value="EGF"/>
</dbReference>
<name>A0A7J7KKY5_BUGNE</name>
<proteinExistence type="predicted"/>
<feature type="domain" description="Ig-like" evidence="5">
    <location>
        <begin position="350"/>
        <end position="433"/>
    </location>
</feature>
<evidence type="ECO:0000256" key="3">
    <source>
        <dbReference type="ARBA" id="ARBA00023157"/>
    </source>
</evidence>
<reference evidence="6" key="1">
    <citation type="submission" date="2020-06" db="EMBL/GenBank/DDBJ databases">
        <title>Draft genome of Bugula neritina, a colonial animal packing powerful symbionts and potential medicines.</title>
        <authorList>
            <person name="Rayko M."/>
        </authorList>
    </citation>
    <scope>NUCLEOTIDE SEQUENCE [LARGE SCALE GENOMIC DNA]</scope>
    <source>
        <strain evidence="6">Kwan_BN1</strain>
    </source>
</reference>
<evidence type="ECO:0000256" key="4">
    <source>
        <dbReference type="ARBA" id="ARBA00023319"/>
    </source>
</evidence>
<dbReference type="InterPro" id="IPR003599">
    <property type="entry name" value="Ig_sub"/>
</dbReference>
<gene>
    <name evidence="6" type="ORF">EB796_003070</name>
</gene>
<protein>
    <recommendedName>
        <fullName evidence="5">Ig-like domain-containing protein</fullName>
    </recommendedName>
</protein>
<dbReference type="SMART" id="SM00409">
    <property type="entry name" value="IG"/>
    <property type="match status" value="3"/>
</dbReference>
<keyword evidence="4" id="KW-0393">Immunoglobulin domain</keyword>
<feature type="domain" description="Ig-like" evidence="5">
    <location>
        <begin position="92"/>
        <end position="171"/>
    </location>
</feature>
<dbReference type="AlphaFoldDB" id="A0A7J7KKY5"/>
<evidence type="ECO:0000256" key="2">
    <source>
        <dbReference type="ARBA" id="ARBA00022737"/>
    </source>
</evidence>
<dbReference type="InterPro" id="IPR051170">
    <property type="entry name" value="Neural/epithelial_adhesion"/>
</dbReference>
<keyword evidence="7" id="KW-1185">Reference proteome</keyword>
<accession>A0A7J7KKY5</accession>
<dbReference type="PROSITE" id="PS50835">
    <property type="entry name" value="IG_LIKE"/>
    <property type="match status" value="3"/>
</dbReference>
<evidence type="ECO:0000313" key="6">
    <source>
        <dbReference type="EMBL" id="KAF6038624.1"/>
    </source>
</evidence>